<dbReference type="PANTHER" id="PTHR33362">
    <property type="entry name" value="SIALIC ACID TRAP TRANSPORTER PERMEASE PROTEIN SIAT-RELATED"/>
    <property type="match status" value="1"/>
</dbReference>
<keyword evidence="5 7" id="KW-1133">Transmembrane helix</keyword>
<comment type="similarity">
    <text evidence="7">Belongs to the TRAP transporter large permease family.</text>
</comment>
<feature type="transmembrane region" description="Helical" evidence="7">
    <location>
        <begin position="353"/>
        <end position="376"/>
    </location>
</feature>
<dbReference type="EMBL" id="CP000390">
    <property type="protein sequence ID" value="ABG65081.1"/>
    <property type="molecule type" value="Genomic_DNA"/>
</dbReference>
<evidence type="ECO:0000256" key="7">
    <source>
        <dbReference type="RuleBase" id="RU369079"/>
    </source>
</evidence>
<keyword evidence="6 7" id="KW-0472">Membrane</keyword>
<dbReference type="STRING" id="266779.Meso_3713"/>
<comment type="subcellular location">
    <subcellularLocation>
        <location evidence="1 7">Cell inner membrane</location>
        <topology evidence="1 7">Multi-pass membrane protein</topology>
    </subcellularLocation>
</comment>
<organism evidence="9">
    <name type="scientific">Chelativorans sp. (strain BNC1)</name>
    <dbReference type="NCBI Taxonomy" id="266779"/>
    <lineage>
        <taxon>Bacteria</taxon>
        <taxon>Pseudomonadati</taxon>
        <taxon>Pseudomonadota</taxon>
        <taxon>Alphaproteobacteria</taxon>
        <taxon>Hyphomicrobiales</taxon>
        <taxon>Phyllobacteriaceae</taxon>
        <taxon>Chelativorans</taxon>
    </lineage>
</organism>
<evidence type="ECO:0000256" key="1">
    <source>
        <dbReference type="ARBA" id="ARBA00004429"/>
    </source>
</evidence>
<feature type="domain" description="TRAP C4-dicarboxylate transport system permease DctM subunit" evidence="8">
    <location>
        <begin position="13"/>
        <end position="427"/>
    </location>
</feature>
<evidence type="ECO:0000256" key="6">
    <source>
        <dbReference type="ARBA" id="ARBA00023136"/>
    </source>
</evidence>
<dbReference type="Pfam" id="PF06808">
    <property type="entry name" value="DctM"/>
    <property type="match status" value="1"/>
</dbReference>
<feature type="transmembrane region" description="Helical" evidence="7">
    <location>
        <begin position="287"/>
        <end position="308"/>
    </location>
</feature>
<dbReference type="GO" id="GO:0005886">
    <property type="term" value="C:plasma membrane"/>
    <property type="evidence" value="ECO:0007669"/>
    <property type="project" value="UniProtKB-SubCell"/>
</dbReference>
<evidence type="ECO:0000256" key="4">
    <source>
        <dbReference type="ARBA" id="ARBA00022692"/>
    </source>
</evidence>
<proteinExistence type="inferred from homology"/>
<evidence type="ECO:0000259" key="8">
    <source>
        <dbReference type="Pfam" id="PF06808"/>
    </source>
</evidence>
<name>Q11BZ4_CHESB</name>
<keyword evidence="7" id="KW-0813">Transport</keyword>
<dbReference type="InterPro" id="IPR010656">
    <property type="entry name" value="DctM"/>
</dbReference>
<keyword evidence="2" id="KW-1003">Cell membrane</keyword>
<feature type="transmembrane region" description="Helical" evidence="7">
    <location>
        <begin position="225"/>
        <end position="247"/>
    </location>
</feature>
<evidence type="ECO:0000256" key="2">
    <source>
        <dbReference type="ARBA" id="ARBA00022475"/>
    </source>
</evidence>
<comment type="function">
    <text evidence="7">Part of the tripartite ATP-independent periplasmic (TRAP) transport system.</text>
</comment>
<reference evidence="9" key="1">
    <citation type="submission" date="2006-06" db="EMBL/GenBank/DDBJ databases">
        <title>Complete sequence of chromosome of Chelativorans sp. BNC1.</title>
        <authorList>
            <consortium name="US DOE Joint Genome Institute"/>
            <person name="Copeland A."/>
            <person name="Lucas S."/>
            <person name="Lapidus A."/>
            <person name="Barry K."/>
            <person name="Detter J.C."/>
            <person name="Glavina del Rio T."/>
            <person name="Hammon N."/>
            <person name="Israni S."/>
            <person name="Dalin E."/>
            <person name="Tice H."/>
            <person name="Pitluck S."/>
            <person name="Chertkov O."/>
            <person name="Brettin T."/>
            <person name="Bruce D."/>
            <person name="Han C."/>
            <person name="Tapia R."/>
            <person name="Gilna P."/>
            <person name="Schmutz J."/>
            <person name="Larimer F."/>
            <person name="Land M."/>
            <person name="Hauser L."/>
            <person name="Kyrpides N."/>
            <person name="Mikhailova N."/>
            <person name="Richardson P."/>
        </authorList>
    </citation>
    <scope>NUCLEOTIDE SEQUENCE</scope>
    <source>
        <strain evidence="9">BNC1</strain>
    </source>
</reference>
<comment type="caution">
    <text evidence="7">Lacks conserved residue(s) required for the propagation of feature annotation.</text>
</comment>
<dbReference type="NCBIfam" id="TIGR00786">
    <property type="entry name" value="dctM"/>
    <property type="match status" value="1"/>
</dbReference>
<dbReference type="OrthoDB" id="8043430at2"/>
<dbReference type="GO" id="GO:0022857">
    <property type="term" value="F:transmembrane transporter activity"/>
    <property type="evidence" value="ECO:0007669"/>
    <property type="project" value="UniProtKB-UniRule"/>
</dbReference>
<keyword evidence="3 7" id="KW-0997">Cell inner membrane</keyword>
<gene>
    <name evidence="9" type="ordered locus">Meso_3713</name>
</gene>
<dbReference type="AlphaFoldDB" id="Q11BZ4"/>
<protein>
    <recommendedName>
        <fullName evidence="7">TRAP transporter large permease protein</fullName>
    </recommendedName>
</protein>
<evidence type="ECO:0000313" key="9">
    <source>
        <dbReference type="EMBL" id="ABG65081.1"/>
    </source>
</evidence>
<evidence type="ECO:0000256" key="5">
    <source>
        <dbReference type="ARBA" id="ARBA00022989"/>
    </source>
</evidence>
<dbReference type="KEGG" id="mes:Meso_3713"/>
<feature type="transmembrane region" description="Helical" evidence="7">
    <location>
        <begin position="144"/>
        <end position="171"/>
    </location>
</feature>
<keyword evidence="4 7" id="KW-0812">Transmembrane</keyword>
<feature type="transmembrane region" description="Helical" evidence="7">
    <location>
        <begin position="183"/>
        <end position="204"/>
    </location>
</feature>
<dbReference type="eggNOG" id="COG1593">
    <property type="taxonomic scope" value="Bacteria"/>
</dbReference>
<dbReference type="PIRSF" id="PIRSF006066">
    <property type="entry name" value="HI0050"/>
    <property type="match status" value="1"/>
</dbReference>
<sequence length="436" mass="47254">MEPEFARGLIIVAVLLVLLGSGIWIFGAIFLISLGGLFFLQDFSFVRIGTLMKTVSWRALTSYELASLPLFVWMAEILFRTRLSEQIFRGVSPWVDWVPGRLLHVVIVACGLFGAVSGSSTATCATGSKIALPELRKRGYDDGVIIGALSAGGTLGIMIPPSIAMVIYAVVAEVSLVKLMLAGFLPGLLMMGLFSGYICGWSVLNPHRTPDDPEPMRLIERFARLFELAPVAVLFIFIFGALFAGYITATECAAWGVAGALLIAAQQRLLTWETFKLSIRGTVRTTSMLVMLIGMAAIMSSFVALAGIPNAMSRAVDSLGVGPFGLVAILMLVFIVLGMFLDGMSMILLTLPVTLPMVVAAGFDPIWYGIFLILMIEIGELTPPVGFNLFVLQNITGKNIFSIGRMSFPFFLMMVICIFVLVASPQIVMVLPNLYH</sequence>
<dbReference type="HOGENOM" id="CLU_019824_4_0_5"/>
<comment type="subunit">
    <text evidence="7">The complex comprises the extracytoplasmic solute receptor protein and the two transmembrane proteins.</text>
</comment>
<dbReference type="InterPro" id="IPR004681">
    <property type="entry name" value="TRAP_DctM"/>
</dbReference>
<evidence type="ECO:0000256" key="3">
    <source>
        <dbReference type="ARBA" id="ARBA00022519"/>
    </source>
</evidence>
<accession>Q11BZ4</accession>
<feature type="transmembrane region" description="Helical" evidence="7">
    <location>
        <begin position="408"/>
        <end position="431"/>
    </location>
</feature>
<feature type="transmembrane region" description="Helical" evidence="7">
    <location>
        <begin position="320"/>
        <end position="341"/>
    </location>
</feature>
<feature type="transmembrane region" description="Helical" evidence="7">
    <location>
        <begin position="12"/>
        <end position="40"/>
    </location>
</feature>
<dbReference type="PANTHER" id="PTHR33362:SF5">
    <property type="entry name" value="C4-DICARBOXYLATE TRAP TRANSPORTER LARGE PERMEASE PROTEIN DCTM"/>
    <property type="match status" value="1"/>
</dbReference>